<protein>
    <submittedName>
        <fullName evidence="2">Riboflavin biosynthesis protein RibD</fullName>
    </submittedName>
</protein>
<comment type="caution">
    <text evidence="2">The sequence shown here is derived from an EMBL/GenBank/DDBJ whole genome shotgun (WGS) entry which is preliminary data.</text>
</comment>
<dbReference type="InterPro" id="IPR024072">
    <property type="entry name" value="DHFR-like_dom_sf"/>
</dbReference>
<evidence type="ECO:0000259" key="1">
    <source>
        <dbReference type="Pfam" id="PF01872"/>
    </source>
</evidence>
<organism evidence="2">
    <name type="scientific">Bacteroides fragilis</name>
    <dbReference type="NCBI Taxonomy" id="817"/>
    <lineage>
        <taxon>Bacteria</taxon>
        <taxon>Pseudomonadati</taxon>
        <taxon>Bacteroidota</taxon>
        <taxon>Bacteroidia</taxon>
        <taxon>Bacteroidales</taxon>
        <taxon>Bacteroidaceae</taxon>
        <taxon>Bacteroides</taxon>
    </lineage>
</organism>
<dbReference type="PANTHER" id="PTHR38011:SF2">
    <property type="entry name" value="BIFUNCTIONAL DEAMINASE-REDUCTASE DOMAIN PROTEIN"/>
    <property type="match status" value="1"/>
</dbReference>
<dbReference type="RefSeq" id="WP_044300565.1">
    <property type="nucleotide sequence ID" value="NZ_CAEUHN010000012.1"/>
</dbReference>
<accession>A0A0I9UQA5</accession>
<dbReference type="InterPro" id="IPR050765">
    <property type="entry name" value="Riboflavin_Biosynth_HTPR"/>
</dbReference>
<dbReference type="PANTHER" id="PTHR38011">
    <property type="entry name" value="DIHYDROFOLATE REDUCTASE FAMILY PROTEIN (AFU_ORTHOLOGUE AFUA_8G06820)"/>
    <property type="match status" value="1"/>
</dbReference>
<sequence>MKQIKANIAVSLDGFIATPDNELDWMPQNVRTLLNKEYETTNYLLLGANTYTCIFEHWGGWPYKSKKTFVVSHYDTNVTEKENVTFLTDMPLRAINELKSSSETDIQVIGGGKFITSLIEASLLDEITLYIVPVMLGDGIKFIGKTFGSKWELTEHRVIDNQVVCLTYQYKGE</sequence>
<dbReference type="GO" id="GO:0009231">
    <property type="term" value="P:riboflavin biosynthetic process"/>
    <property type="evidence" value="ECO:0007669"/>
    <property type="project" value="InterPro"/>
</dbReference>
<dbReference type="AlphaFoldDB" id="A0A0I9UQA5"/>
<dbReference type="InterPro" id="IPR002734">
    <property type="entry name" value="RibDG_C"/>
</dbReference>
<gene>
    <name evidence="2" type="ORF">EE52_0212120</name>
</gene>
<reference evidence="2" key="1">
    <citation type="book" date="2014" name="THE 24TH EUROPEAN CONGRESS OF CLINICAL MICROBIOLOGY AND INFECTIOUS DISEASES" publisher="ECCMID 2014" city="Barcelona, Spain">
        <title>Identification of resistance genes in three multidrug-resistant Bacteroides fragilis isolates by whole genome sequencing.</title>
        <editorList>
            <person name="Unknown"/>
            <person name="A."/>
        </editorList>
        <authorList>
            <person name="Sydenham T.V."/>
            <person name="Hasman H."/>
            <person name="Wang M."/>
            <person name="Soki J."/>
            <person name="Nagy E."/>
            <person name="Justesen U.S."/>
        </authorList>
    </citation>
    <scope>NUCLEOTIDE SEQUENCE</scope>
    <source>
        <strain evidence="2">DCMOUH0018B</strain>
    </source>
</reference>
<proteinExistence type="predicted"/>
<dbReference type="Gene3D" id="3.40.430.10">
    <property type="entry name" value="Dihydrofolate Reductase, subunit A"/>
    <property type="match status" value="1"/>
</dbReference>
<feature type="domain" description="Bacterial bifunctional deaminase-reductase C-terminal" evidence="1">
    <location>
        <begin position="4"/>
        <end position="164"/>
    </location>
</feature>
<name>A0A0I9UQA5_BACFG</name>
<dbReference type="EMBL" id="JMZZ02000147">
    <property type="protein sequence ID" value="KFX74464.1"/>
    <property type="molecule type" value="Genomic_DNA"/>
</dbReference>
<reference evidence="2" key="2">
    <citation type="submission" date="2014-07" db="EMBL/GenBank/DDBJ databases">
        <title>Genetics and epidemiology of antimicrobial resistance in B. fragilis group.</title>
        <authorList>
            <person name="Sydenham T.V."/>
            <person name="Hasman H."/>
            <person name="Kemp M."/>
            <person name="Justesen U.S."/>
        </authorList>
    </citation>
    <scope>NUCLEOTIDE SEQUENCE [LARGE SCALE GENOMIC DNA]</scope>
    <source>
        <strain evidence="2">DCMOUH0018B</strain>
    </source>
</reference>
<dbReference type="Pfam" id="PF01872">
    <property type="entry name" value="RibD_C"/>
    <property type="match status" value="1"/>
</dbReference>
<evidence type="ECO:0000313" key="2">
    <source>
        <dbReference type="EMBL" id="KFX74464.1"/>
    </source>
</evidence>
<dbReference type="GO" id="GO:0008703">
    <property type="term" value="F:5-amino-6-(5-phosphoribosylamino)uracil reductase activity"/>
    <property type="evidence" value="ECO:0007669"/>
    <property type="project" value="InterPro"/>
</dbReference>
<dbReference type="SUPFAM" id="SSF53597">
    <property type="entry name" value="Dihydrofolate reductase-like"/>
    <property type="match status" value="1"/>
</dbReference>
<dbReference type="PATRIC" id="fig|817.53.peg.2502"/>